<dbReference type="Gene3D" id="3.40.220.10">
    <property type="entry name" value="Leucine Aminopeptidase, subunit E, domain 1"/>
    <property type="match status" value="1"/>
</dbReference>
<evidence type="ECO:0000256" key="3">
    <source>
        <dbReference type="ARBA" id="ARBA00012983"/>
    </source>
</evidence>
<comment type="similarity">
    <text evidence="2">Belongs to the POA1 family.</text>
</comment>
<protein>
    <recommendedName>
        <fullName evidence="4">ADP-ribose 1''-phosphate phosphatase</fullName>
        <ecNumber evidence="3">3.1.3.84</ecNumber>
    </recommendedName>
</protein>
<comment type="catalytic activity">
    <reaction evidence="6">
        <text>ADP-alpha-D-ribose 1''-phosphate + H2O = ADP-D-ribose + phosphate</text>
        <dbReference type="Rhea" id="RHEA:25029"/>
        <dbReference type="ChEBI" id="CHEBI:15377"/>
        <dbReference type="ChEBI" id="CHEBI:43474"/>
        <dbReference type="ChEBI" id="CHEBI:57967"/>
        <dbReference type="ChEBI" id="CHEBI:58753"/>
        <dbReference type="EC" id="3.1.3.84"/>
    </reaction>
</comment>
<dbReference type="Proteomes" id="UP001303373">
    <property type="component" value="Chromosome 13"/>
</dbReference>
<evidence type="ECO:0000256" key="1">
    <source>
        <dbReference type="ARBA" id="ARBA00002432"/>
    </source>
</evidence>
<dbReference type="InterPro" id="IPR002589">
    <property type="entry name" value="Macro_dom"/>
</dbReference>
<feature type="compositionally biased region" description="Polar residues" evidence="7">
    <location>
        <begin position="42"/>
        <end position="57"/>
    </location>
</feature>
<evidence type="ECO:0000313" key="9">
    <source>
        <dbReference type="EMBL" id="WPH04540.1"/>
    </source>
</evidence>
<dbReference type="CDD" id="cd02901">
    <property type="entry name" value="Macro_Poa1p-like"/>
    <property type="match status" value="1"/>
</dbReference>
<comment type="function">
    <text evidence="1">Highly specific phosphatase involved in the metabolism of ADP-ribose 1''-phosphate (Appr1p) which is produced as a consequence of tRNA splicing.</text>
</comment>
<dbReference type="AlphaFoldDB" id="A0AAQ3MB42"/>
<feature type="region of interest" description="Disordered" evidence="7">
    <location>
        <begin position="18"/>
        <end position="57"/>
    </location>
</feature>
<accession>A0AAQ3MB42</accession>
<dbReference type="PANTHER" id="PTHR12521:SF0">
    <property type="entry name" value="ADP-RIBOSE GLYCOHYDROLASE OARD1"/>
    <property type="match status" value="1"/>
</dbReference>
<keyword evidence="5" id="KW-0904">Protein phosphatase</keyword>
<dbReference type="PANTHER" id="PTHR12521">
    <property type="entry name" value="PROTEIN C6ORF130"/>
    <property type="match status" value="1"/>
</dbReference>
<dbReference type="InterPro" id="IPR043472">
    <property type="entry name" value="Macro_dom-like"/>
</dbReference>
<evidence type="ECO:0000256" key="7">
    <source>
        <dbReference type="SAM" id="MobiDB-lite"/>
    </source>
</evidence>
<dbReference type="InterPro" id="IPR050892">
    <property type="entry name" value="ADP-ribose_metab_enzymes"/>
</dbReference>
<keyword evidence="5" id="KW-0378">Hydrolase</keyword>
<sequence>MRVFTMQSESVVSKTSSNLSSIACEQEHVAQPPPSKRRKTSNAESDIGCTTKTASANDNGESEVMRLEIIEATGDFFDAPQNTLLVHACNCEGSWGAGIAKAFKQKYPKAYKEYANHCDELHHGLIGKAQLILPVDHEKNSKVPKHFIGCLYTSRGKGRRKDSATSILGASKPAMNDLLTKAKAWNEKAACDEDKIKEVRMCKINSGLFAVPWDKTKAALETINGSNYGFVTIEVVSPG</sequence>
<evidence type="ECO:0000256" key="6">
    <source>
        <dbReference type="ARBA" id="ARBA00034427"/>
    </source>
</evidence>
<organism evidence="9 10">
    <name type="scientific">Acrodontium crateriforme</name>
    <dbReference type="NCBI Taxonomy" id="150365"/>
    <lineage>
        <taxon>Eukaryota</taxon>
        <taxon>Fungi</taxon>
        <taxon>Dikarya</taxon>
        <taxon>Ascomycota</taxon>
        <taxon>Pezizomycotina</taxon>
        <taxon>Dothideomycetes</taxon>
        <taxon>Dothideomycetidae</taxon>
        <taxon>Mycosphaerellales</taxon>
        <taxon>Teratosphaeriaceae</taxon>
        <taxon>Acrodontium</taxon>
    </lineage>
</organism>
<evidence type="ECO:0000259" key="8">
    <source>
        <dbReference type="PROSITE" id="PS51154"/>
    </source>
</evidence>
<dbReference type="GO" id="GO:0140291">
    <property type="term" value="P:peptidyl-glutamate ADP-deribosylation"/>
    <property type="evidence" value="ECO:0007669"/>
    <property type="project" value="TreeGrafter"/>
</dbReference>
<dbReference type="SMART" id="SM00506">
    <property type="entry name" value="A1pp"/>
    <property type="match status" value="1"/>
</dbReference>
<dbReference type="Pfam" id="PF01661">
    <property type="entry name" value="Macro"/>
    <property type="match status" value="1"/>
</dbReference>
<reference evidence="9 10" key="1">
    <citation type="submission" date="2023-11" db="EMBL/GenBank/DDBJ databases">
        <title>An acidophilic fungus is an integral part of prey digestion in a carnivorous sundew plant.</title>
        <authorList>
            <person name="Tsai I.J."/>
        </authorList>
    </citation>
    <scope>NUCLEOTIDE SEQUENCE [LARGE SCALE GENOMIC DNA]</scope>
    <source>
        <strain evidence="9">169a</strain>
    </source>
</reference>
<evidence type="ECO:0000313" key="10">
    <source>
        <dbReference type="Proteomes" id="UP001303373"/>
    </source>
</evidence>
<dbReference type="EC" id="3.1.3.84" evidence="3"/>
<evidence type="ECO:0000256" key="4">
    <source>
        <dbReference type="ARBA" id="ARBA00019744"/>
    </source>
</evidence>
<dbReference type="GO" id="GO:0004721">
    <property type="term" value="F:phosphoprotein phosphatase activity"/>
    <property type="evidence" value="ECO:0007669"/>
    <property type="project" value="UniProtKB-KW"/>
</dbReference>
<keyword evidence="10" id="KW-1185">Reference proteome</keyword>
<dbReference type="SUPFAM" id="SSF52949">
    <property type="entry name" value="Macro domain-like"/>
    <property type="match status" value="1"/>
</dbReference>
<gene>
    <name evidence="9" type="ORF">R9X50_00743200</name>
</gene>
<proteinExistence type="inferred from homology"/>
<evidence type="ECO:0000256" key="2">
    <source>
        <dbReference type="ARBA" id="ARBA00006575"/>
    </source>
</evidence>
<feature type="domain" description="Macro" evidence="8">
    <location>
        <begin position="56"/>
        <end position="239"/>
    </location>
</feature>
<dbReference type="PROSITE" id="PS51154">
    <property type="entry name" value="MACRO"/>
    <property type="match status" value="1"/>
</dbReference>
<evidence type="ECO:0000256" key="5">
    <source>
        <dbReference type="ARBA" id="ARBA00022912"/>
    </source>
</evidence>
<name>A0AAQ3MB42_9PEZI</name>
<dbReference type="EMBL" id="CP138592">
    <property type="protein sequence ID" value="WPH04540.1"/>
    <property type="molecule type" value="Genomic_DNA"/>
</dbReference>